<keyword evidence="7" id="KW-0809">Transit peptide</keyword>
<dbReference type="Proteomes" id="UP000018144">
    <property type="component" value="Unassembled WGS sequence"/>
</dbReference>
<dbReference type="InterPro" id="IPR013875">
    <property type="entry name" value="Pam17"/>
</dbReference>
<keyword evidence="3 12" id="KW-0813">Transport</keyword>
<keyword evidence="11 12" id="KW-0472">Membrane</keyword>
<dbReference type="OMA" id="MIFGFDP"/>
<accession>U4L4N9</accession>
<evidence type="ECO:0000256" key="3">
    <source>
        <dbReference type="ARBA" id="ARBA00022448"/>
    </source>
</evidence>
<feature type="transmembrane region" description="Helical" evidence="12">
    <location>
        <begin position="53"/>
        <end position="74"/>
    </location>
</feature>
<evidence type="ECO:0000256" key="7">
    <source>
        <dbReference type="ARBA" id="ARBA00022946"/>
    </source>
</evidence>
<evidence type="ECO:0000313" key="14">
    <source>
        <dbReference type="Proteomes" id="UP000018144"/>
    </source>
</evidence>
<dbReference type="PANTHER" id="PTHR28021">
    <property type="entry name" value="PRESEQUENCE TRANSLOCATED-ASSOCIATED MOTOR SUBUNIT PAM17, MITOCHONDRIAL"/>
    <property type="match status" value="1"/>
</dbReference>
<evidence type="ECO:0000313" key="13">
    <source>
        <dbReference type="EMBL" id="CCX10825.1"/>
    </source>
</evidence>
<evidence type="ECO:0000256" key="10">
    <source>
        <dbReference type="ARBA" id="ARBA00023128"/>
    </source>
</evidence>
<evidence type="ECO:0000256" key="6">
    <source>
        <dbReference type="ARBA" id="ARBA00022927"/>
    </source>
</evidence>
<feature type="transmembrane region" description="Helical" evidence="12">
    <location>
        <begin position="90"/>
        <end position="116"/>
    </location>
</feature>
<keyword evidence="5 12" id="KW-0999">Mitochondrion inner membrane</keyword>
<keyword evidence="9 12" id="KW-0811">Translocation</keyword>
<evidence type="ECO:0000256" key="9">
    <source>
        <dbReference type="ARBA" id="ARBA00023010"/>
    </source>
</evidence>
<name>U4L4N9_PYROM</name>
<keyword evidence="10 12" id="KW-0496">Mitochondrion</keyword>
<evidence type="ECO:0000256" key="8">
    <source>
        <dbReference type="ARBA" id="ARBA00022989"/>
    </source>
</evidence>
<comment type="similarity">
    <text evidence="2 12">Belongs to the PAM17 family.</text>
</comment>
<protein>
    <recommendedName>
        <fullName evidence="12">Presequence translocated-associated motor subunit PAM17</fullName>
    </recommendedName>
</protein>
<comment type="subunit">
    <text evidence="12">Component of the PAM complex.</text>
</comment>
<proteinExistence type="inferred from homology"/>
<organism evidence="13 14">
    <name type="scientific">Pyronema omphalodes (strain CBS 100304)</name>
    <name type="common">Pyronema confluens</name>
    <dbReference type="NCBI Taxonomy" id="1076935"/>
    <lineage>
        <taxon>Eukaryota</taxon>
        <taxon>Fungi</taxon>
        <taxon>Dikarya</taxon>
        <taxon>Ascomycota</taxon>
        <taxon>Pezizomycotina</taxon>
        <taxon>Pezizomycetes</taxon>
        <taxon>Pezizales</taxon>
        <taxon>Pyronemataceae</taxon>
        <taxon>Pyronema</taxon>
    </lineage>
</organism>
<dbReference type="GO" id="GO:0001405">
    <property type="term" value="C:PAM complex, Tim23 associated import motor"/>
    <property type="evidence" value="ECO:0007669"/>
    <property type="project" value="UniProtKB-UniRule"/>
</dbReference>
<reference evidence="13 14" key="1">
    <citation type="journal article" date="2013" name="PLoS Genet.">
        <title>The genome and development-dependent transcriptomes of Pyronema confluens: a window into fungal evolution.</title>
        <authorList>
            <person name="Traeger S."/>
            <person name="Altegoer F."/>
            <person name="Freitag M."/>
            <person name="Gabaldon T."/>
            <person name="Kempken F."/>
            <person name="Kumar A."/>
            <person name="Marcet-Houben M."/>
            <person name="Poggeler S."/>
            <person name="Stajich J.E."/>
            <person name="Nowrousian M."/>
        </authorList>
    </citation>
    <scope>NUCLEOTIDE SEQUENCE [LARGE SCALE GENOMIC DNA]</scope>
    <source>
        <strain evidence="14">CBS 100304</strain>
        <tissue evidence="13">Vegetative mycelium</tissue>
    </source>
</reference>
<keyword evidence="4 12" id="KW-0812">Transmembrane</keyword>
<keyword evidence="6 12" id="KW-0653">Protein transport</keyword>
<evidence type="ECO:0000256" key="12">
    <source>
        <dbReference type="RuleBase" id="RU367146"/>
    </source>
</evidence>
<sequence>MFARTATRVVTAAPKPVSTIQTVVRHASSTPAGKQETLDWDSFLKLRRLRRRYNLASSIFTSFVGTSIGIGYLANKEIDVTQTILGMDPLIMFGLATVGCGAAGWLVGPSVGGAAFNIAKKRWISQIAEREREFLKHIQKNRVDPSFQSFSNPVPDYYGEKIGSVKQYRQWLKDQRAYNKKREAFL</sequence>
<dbReference type="Pfam" id="PF08566">
    <property type="entry name" value="Pam17"/>
    <property type="match status" value="1"/>
</dbReference>
<keyword evidence="8 12" id="KW-1133">Transmembrane helix</keyword>
<evidence type="ECO:0000256" key="2">
    <source>
        <dbReference type="ARBA" id="ARBA00006837"/>
    </source>
</evidence>
<evidence type="ECO:0000256" key="1">
    <source>
        <dbReference type="ARBA" id="ARBA00004448"/>
    </source>
</evidence>
<dbReference type="OrthoDB" id="5970083at2759"/>
<comment type="subcellular location">
    <subcellularLocation>
        <location evidence="1 12">Mitochondrion inner membrane</location>
        <topology evidence="1 12">Multi-pass membrane protein</topology>
    </subcellularLocation>
</comment>
<dbReference type="AlphaFoldDB" id="U4L4N9"/>
<gene>
    <name evidence="13" type="ORF">PCON_10419</name>
</gene>
<dbReference type="PANTHER" id="PTHR28021:SF1">
    <property type="entry name" value="PRESEQUENCE TRANSLOCATED-ASSOCIATED MOTOR SUBUNIT PAM17, MITOCHONDRIAL"/>
    <property type="match status" value="1"/>
</dbReference>
<dbReference type="eggNOG" id="ENOG502S1B1">
    <property type="taxonomic scope" value="Eukaryota"/>
</dbReference>
<evidence type="ECO:0000256" key="11">
    <source>
        <dbReference type="ARBA" id="ARBA00023136"/>
    </source>
</evidence>
<evidence type="ECO:0000256" key="4">
    <source>
        <dbReference type="ARBA" id="ARBA00022692"/>
    </source>
</evidence>
<dbReference type="GO" id="GO:0030150">
    <property type="term" value="P:protein import into mitochondrial matrix"/>
    <property type="evidence" value="ECO:0007669"/>
    <property type="project" value="UniProtKB-UniRule"/>
</dbReference>
<dbReference type="EMBL" id="HF935567">
    <property type="protein sequence ID" value="CCX10825.1"/>
    <property type="molecule type" value="Genomic_DNA"/>
</dbReference>
<keyword evidence="14" id="KW-1185">Reference proteome</keyword>
<comment type="function">
    <text evidence="12">Component of the PAM complex, a complex required for the translocation of transit peptide-containing proteins from the inner membrane into the mitochondrial matrix in an ATP-dependent manner.</text>
</comment>
<dbReference type="STRING" id="1076935.U4L4N9"/>
<evidence type="ECO:0000256" key="5">
    <source>
        <dbReference type="ARBA" id="ARBA00022792"/>
    </source>
</evidence>